<dbReference type="SUPFAM" id="SSF51430">
    <property type="entry name" value="NAD(P)-linked oxidoreductase"/>
    <property type="match status" value="1"/>
</dbReference>
<dbReference type="OrthoDB" id="9773828at2"/>
<dbReference type="InterPro" id="IPR017896">
    <property type="entry name" value="4Fe4S_Fe-S-bd"/>
</dbReference>
<dbReference type="RefSeq" id="WP_109733281.1">
    <property type="nucleotide sequence ID" value="NZ_BAAACK010000022.1"/>
</dbReference>
<dbReference type="Proteomes" id="UP000245845">
    <property type="component" value="Unassembled WGS sequence"/>
</dbReference>
<dbReference type="Pfam" id="PF13534">
    <property type="entry name" value="Fer4_17"/>
    <property type="match status" value="1"/>
</dbReference>
<evidence type="ECO:0000256" key="3">
    <source>
        <dbReference type="ARBA" id="ARBA00023014"/>
    </source>
</evidence>
<dbReference type="PROSITE" id="PS51379">
    <property type="entry name" value="4FE4S_FER_2"/>
    <property type="match status" value="1"/>
</dbReference>
<dbReference type="AlphaFoldDB" id="A0A2Y9BP41"/>
<dbReference type="InterPro" id="IPR017900">
    <property type="entry name" value="4Fe4S_Fe_S_CS"/>
</dbReference>
<gene>
    <name evidence="5" type="ORF">A8806_11670</name>
</gene>
<organism evidence="5 6">
    <name type="scientific">Faecalicatena orotica</name>
    <dbReference type="NCBI Taxonomy" id="1544"/>
    <lineage>
        <taxon>Bacteria</taxon>
        <taxon>Bacillati</taxon>
        <taxon>Bacillota</taxon>
        <taxon>Clostridia</taxon>
        <taxon>Lachnospirales</taxon>
        <taxon>Lachnospiraceae</taxon>
        <taxon>Faecalicatena</taxon>
    </lineage>
</organism>
<keyword evidence="6" id="KW-1185">Reference proteome</keyword>
<dbReference type="CDD" id="cd19100">
    <property type="entry name" value="AKR_unchar"/>
    <property type="match status" value="1"/>
</dbReference>
<dbReference type="PROSITE" id="PS00198">
    <property type="entry name" value="4FE4S_FER_1"/>
    <property type="match status" value="1"/>
</dbReference>
<dbReference type="GO" id="GO:0051536">
    <property type="term" value="F:iron-sulfur cluster binding"/>
    <property type="evidence" value="ECO:0007669"/>
    <property type="project" value="UniProtKB-KW"/>
</dbReference>
<evidence type="ECO:0000256" key="1">
    <source>
        <dbReference type="ARBA" id="ARBA00022723"/>
    </source>
</evidence>
<evidence type="ECO:0000256" key="2">
    <source>
        <dbReference type="ARBA" id="ARBA00023004"/>
    </source>
</evidence>
<sequence>MKRITLGTTGITVPQNAFGALPVQRVDMEMASLILRRAYEGGMTFFDTARAYSDSEQKIGKALGEVRDKIFLASKTMARTPEAFWCDLEESLRMLQTDYIDIYQFHCVDTCYRPGDGTGMYECMQKAKEQGKILHIGVTSHKLEVARECVKSGLYETMQYPLSYLSIDKELELVDMCKEQKMGFIAMKGLAGGLINNSRAAFAFMSQFDHVLPIWGIQKLEELEEWLGYMEHPPVLDEEITVFIEKEKLELTGDFCRGCGYCLPCPAEIPINNCARMSQMIRRAPSADWLSSQWQDNMKKIENCLNCGECKKRCPYELNTPELLKKNYEDYKKILAGEVDV</sequence>
<keyword evidence="2" id="KW-0408">Iron</keyword>
<dbReference type="PANTHER" id="PTHR43312">
    <property type="entry name" value="D-THREO-ALDOSE 1-DEHYDROGENASE"/>
    <property type="match status" value="1"/>
</dbReference>
<dbReference type="InterPro" id="IPR020471">
    <property type="entry name" value="AKR"/>
</dbReference>
<dbReference type="SUPFAM" id="SSF54862">
    <property type="entry name" value="4Fe-4S ferredoxins"/>
    <property type="match status" value="1"/>
</dbReference>
<dbReference type="GO" id="GO:0016491">
    <property type="term" value="F:oxidoreductase activity"/>
    <property type="evidence" value="ECO:0007669"/>
    <property type="project" value="InterPro"/>
</dbReference>
<dbReference type="PANTHER" id="PTHR43312:SF1">
    <property type="entry name" value="NADP-DEPENDENT OXIDOREDUCTASE DOMAIN-CONTAINING PROTEIN"/>
    <property type="match status" value="1"/>
</dbReference>
<dbReference type="Gene3D" id="3.20.20.100">
    <property type="entry name" value="NADP-dependent oxidoreductase domain"/>
    <property type="match status" value="1"/>
</dbReference>
<comment type="caution">
    <text evidence="5">The sequence shown here is derived from an EMBL/GenBank/DDBJ whole genome shotgun (WGS) entry which is preliminary data.</text>
</comment>
<evidence type="ECO:0000313" key="6">
    <source>
        <dbReference type="Proteomes" id="UP000245845"/>
    </source>
</evidence>
<evidence type="ECO:0000313" key="5">
    <source>
        <dbReference type="EMBL" id="PWJ22894.1"/>
    </source>
</evidence>
<keyword evidence="3" id="KW-0411">Iron-sulfur</keyword>
<dbReference type="InterPro" id="IPR023210">
    <property type="entry name" value="NADP_OxRdtase_dom"/>
</dbReference>
<dbReference type="InterPro" id="IPR036812">
    <property type="entry name" value="NAD(P)_OxRdtase_dom_sf"/>
</dbReference>
<reference evidence="5 6" key="1">
    <citation type="submission" date="2018-05" db="EMBL/GenBank/DDBJ databases">
        <title>The Hungate 1000. A catalogue of reference genomes from the rumen microbiome.</title>
        <authorList>
            <person name="Kelly W."/>
        </authorList>
    </citation>
    <scope>NUCLEOTIDE SEQUENCE [LARGE SCALE GENOMIC DNA]</scope>
    <source>
        <strain evidence="5 6">NLAE-zl-C242</strain>
    </source>
</reference>
<dbReference type="EMBL" id="QGDL01000016">
    <property type="protein sequence ID" value="PWJ22894.1"/>
    <property type="molecule type" value="Genomic_DNA"/>
</dbReference>
<keyword evidence="1" id="KW-0479">Metal-binding</keyword>
<protein>
    <submittedName>
        <fullName evidence="5">Putative aldo/keto reductase-like oxidoreductase</fullName>
    </submittedName>
</protein>
<name>A0A2Y9BP41_9FIRM</name>
<dbReference type="InterPro" id="IPR053135">
    <property type="entry name" value="AKR2_Oxidoreductase"/>
</dbReference>
<proteinExistence type="predicted"/>
<dbReference type="PRINTS" id="PR00069">
    <property type="entry name" value="ALDKETRDTASE"/>
</dbReference>
<dbReference type="GO" id="GO:0046872">
    <property type="term" value="F:metal ion binding"/>
    <property type="evidence" value="ECO:0007669"/>
    <property type="project" value="UniProtKB-KW"/>
</dbReference>
<evidence type="ECO:0000259" key="4">
    <source>
        <dbReference type="PROSITE" id="PS51379"/>
    </source>
</evidence>
<dbReference type="Pfam" id="PF00248">
    <property type="entry name" value="Aldo_ket_red"/>
    <property type="match status" value="1"/>
</dbReference>
<accession>A0A2Y9BP41</accession>
<feature type="domain" description="4Fe-4S ferredoxin-type" evidence="4">
    <location>
        <begin position="294"/>
        <end position="326"/>
    </location>
</feature>